<evidence type="ECO:0000256" key="5">
    <source>
        <dbReference type="ARBA" id="ARBA00022475"/>
    </source>
</evidence>
<evidence type="ECO:0000256" key="3">
    <source>
        <dbReference type="ARBA" id="ARBA00004496"/>
    </source>
</evidence>
<dbReference type="InterPro" id="IPR018247">
    <property type="entry name" value="EF_Hand_1_Ca_BS"/>
</dbReference>
<dbReference type="OMA" id="SIHEFQK"/>
<dbReference type="SMART" id="SM00054">
    <property type="entry name" value="EFh"/>
    <property type="match status" value="2"/>
</dbReference>
<dbReference type="InterPro" id="IPR011992">
    <property type="entry name" value="EF-hand-dom_pair"/>
</dbReference>
<evidence type="ECO:0000256" key="16">
    <source>
        <dbReference type="ARBA" id="ARBA00038164"/>
    </source>
</evidence>
<keyword evidence="11" id="KW-0106">Calcium</keyword>
<evidence type="ECO:0000313" key="18">
    <source>
        <dbReference type="EMBL" id="TRY79996.1"/>
    </source>
</evidence>
<evidence type="ECO:0000256" key="8">
    <source>
        <dbReference type="ARBA" id="ARBA00022707"/>
    </source>
</evidence>
<evidence type="ECO:0000256" key="2">
    <source>
        <dbReference type="ARBA" id="ARBA00004236"/>
    </source>
</evidence>
<evidence type="ECO:0000256" key="4">
    <source>
        <dbReference type="ARBA" id="ARBA00022448"/>
    </source>
</evidence>
<dbReference type="InterPro" id="IPR002048">
    <property type="entry name" value="EF_hand_dom"/>
</dbReference>
<dbReference type="GO" id="GO:0005737">
    <property type="term" value="C:cytoplasm"/>
    <property type="evidence" value="ECO:0007669"/>
    <property type="project" value="UniProtKB-SubCell"/>
</dbReference>
<dbReference type="Pfam" id="PF13499">
    <property type="entry name" value="EF-hand_7"/>
    <property type="match status" value="1"/>
</dbReference>
<keyword evidence="9" id="KW-0479">Metal-binding</keyword>
<dbReference type="PROSITE" id="PS50222">
    <property type="entry name" value="EF_HAND_2"/>
    <property type="match status" value="2"/>
</dbReference>
<protein>
    <recommendedName>
        <fullName evidence="17">EF-hand domain-containing protein</fullName>
    </recommendedName>
</protein>
<dbReference type="GO" id="GO:0005634">
    <property type="term" value="C:nucleus"/>
    <property type="evidence" value="ECO:0007669"/>
    <property type="project" value="UniProtKB-SubCell"/>
</dbReference>
<feature type="domain" description="EF-hand" evidence="17">
    <location>
        <begin position="148"/>
        <end position="183"/>
    </location>
</feature>
<keyword evidence="19" id="KW-1185">Reference proteome</keyword>
<evidence type="ECO:0000256" key="6">
    <source>
        <dbReference type="ARBA" id="ARBA00022490"/>
    </source>
</evidence>
<comment type="similarity">
    <text evidence="16">Belongs to the calcineurin regulatory subunit family. CHP subfamily.</text>
</comment>
<dbReference type="EMBL" id="VCGU01000002">
    <property type="protein sequence ID" value="TRY79996.1"/>
    <property type="molecule type" value="Genomic_DNA"/>
</dbReference>
<keyword evidence="5" id="KW-1003">Cell membrane</keyword>
<accession>A0A553PQP9</accession>
<dbReference type="SUPFAM" id="SSF47473">
    <property type="entry name" value="EF-hand"/>
    <property type="match status" value="1"/>
</dbReference>
<sequence>MGYAFSKHYYQITDDEIKTIKKETGFSTSQVKRLFNRFQHIDCDGRGYLLRSDFENINEVALNPMGDKLTDLFFPDNATKVHFPEFAKQFAVFRPVKMNTPGYAVNSRDAKLKFLYSLMDGNKDGKVDREDVYEVLELMMGAKVDAEQLNLIAARVIDEADTNQDGVISIHEFQKITEELEVGVKMSFISFR</sequence>
<keyword evidence="12" id="KW-0653">Protein transport</keyword>
<evidence type="ECO:0000256" key="7">
    <source>
        <dbReference type="ARBA" id="ARBA00022553"/>
    </source>
</evidence>
<keyword evidence="7" id="KW-0597">Phosphoprotein</keyword>
<evidence type="ECO:0000256" key="13">
    <source>
        <dbReference type="ARBA" id="ARBA00023136"/>
    </source>
</evidence>
<dbReference type="OrthoDB" id="191686at2759"/>
<keyword evidence="4" id="KW-0813">Transport</keyword>
<evidence type="ECO:0000256" key="9">
    <source>
        <dbReference type="ARBA" id="ARBA00022723"/>
    </source>
</evidence>
<evidence type="ECO:0000256" key="15">
    <source>
        <dbReference type="ARBA" id="ARBA00023288"/>
    </source>
</evidence>
<evidence type="ECO:0000256" key="14">
    <source>
        <dbReference type="ARBA" id="ARBA00023242"/>
    </source>
</evidence>
<feature type="domain" description="EF-hand" evidence="17">
    <location>
        <begin position="107"/>
        <end position="142"/>
    </location>
</feature>
<comment type="caution">
    <text evidence="18">The sequence shown here is derived from an EMBL/GenBank/DDBJ whole genome shotgun (WGS) entry which is preliminary data.</text>
</comment>
<gene>
    <name evidence="18" type="ORF">TCAL_12100</name>
</gene>
<dbReference type="InterPro" id="IPR051875">
    <property type="entry name" value="Calcineurin_B_homologous"/>
</dbReference>
<keyword evidence="15" id="KW-0449">Lipoprotein</keyword>
<proteinExistence type="inferred from homology"/>
<dbReference type="CDD" id="cd00051">
    <property type="entry name" value="EFh"/>
    <property type="match status" value="1"/>
</dbReference>
<dbReference type="Gene3D" id="1.10.238.10">
    <property type="entry name" value="EF-hand"/>
    <property type="match status" value="1"/>
</dbReference>
<evidence type="ECO:0000256" key="11">
    <source>
        <dbReference type="ARBA" id="ARBA00022837"/>
    </source>
</evidence>
<reference evidence="18 19" key="1">
    <citation type="journal article" date="2018" name="Nat. Ecol. Evol.">
        <title>Genomic signatures of mitonuclear coevolution across populations of Tigriopus californicus.</title>
        <authorList>
            <person name="Barreto F.S."/>
            <person name="Watson E.T."/>
            <person name="Lima T.G."/>
            <person name="Willett C.S."/>
            <person name="Edmands S."/>
            <person name="Li W."/>
            <person name="Burton R.S."/>
        </authorList>
    </citation>
    <scope>NUCLEOTIDE SEQUENCE [LARGE SCALE GENOMIC DNA]</scope>
    <source>
        <strain evidence="18 19">San Diego</strain>
    </source>
</reference>
<evidence type="ECO:0000313" key="19">
    <source>
        <dbReference type="Proteomes" id="UP000318571"/>
    </source>
</evidence>
<organism evidence="18 19">
    <name type="scientific">Tigriopus californicus</name>
    <name type="common">Marine copepod</name>
    <dbReference type="NCBI Taxonomy" id="6832"/>
    <lineage>
        <taxon>Eukaryota</taxon>
        <taxon>Metazoa</taxon>
        <taxon>Ecdysozoa</taxon>
        <taxon>Arthropoda</taxon>
        <taxon>Crustacea</taxon>
        <taxon>Multicrustacea</taxon>
        <taxon>Hexanauplia</taxon>
        <taxon>Copepoda</taxon>
        <taxon>Harpacticoida</taxon>
        <taxon>Harpacticidae</taxon>
        <taxon>Tigriopus</taxon>
    </lineage>
</organism>
<evidence type="ECO:0000256" key="10">
    <source>
        <dbReference type="ARBA" id="ARBA00022737"/>
    </source>
</evidence>
<comment type="subcellular location">
    <subcellularLocation>
        <location evidence="2">Cell membrane</location>
    </subcellularLocation>
    <subcellularLocation>
        <location evidence="3">Cytoplasm</location>
    </subcellularLocation>
    <subcellularLocation>
        <location evidence="1">Nucleus</location>
    </subcellularLocation>
</comment>
<keyword evidence="13" id="KW-0472">Membrane</keyword>
<dbReference type="PROSITE" id="PS00018">
    <property type="entry name" value="EF_HAND_1"/>
    <property type="match status" value="2"/>
</dbReference>
<dbReference type="PANTHER" id="PTHR46002">
    <property type="entry name" value="EG:114D9.1 PROTEIN-RELATED"/>
    <property type="match status" value="1"/>
</dbReference>
<dbReference type="STRING" id="6832.A0A553PQP9"/>
<keyword evidence="14" id="KW-0539">Nucleus</keyword>
<keyword evidence="10" id="KW-0677">Repeat</keyword>
<dbReference type="GO" id="GO:0005509">
    <property type="term" value="F:calcium ion binding"/>
    <property type="evidence" value="ECO:0007669"/>
    <property type="project" value="InterPro"/>
</dbReference>
<dbReference type="GO" id="GO:0015031">
    <property type="term" value="P:protein transport"/>
    <property type="evidence" value="ECO:0007669"/>
    <property type="project" value="UniProtKB-KW"/>
</dbReference>
<dbReference type="AlphaFoldDB" id="A0A553PQP9"/>
<name>A0A553PQP9_TIGCA</name>
<dbReference type="Proteomes" id="UP000318571">
    <property type="component" value="Chromosome 6"/>
</dbReference>
<keyword evidence="6" id="KW-0963">Cytoplasm</keyword>
<evidence type="ECO:0000259" key="17">
    <source>
        <dbReference type="PROSITE" id="PS50222"/>
    </source>
</evidence>
<keyword evidence="8" id="KW-0519">Myristate</keyword>
<evidence type="ECO:0000256" key="12">
    <source>
        <dbReference type="ARBA" id="ARBA00022927"/>
    </source>
</evidence>
<evidence type="ECO:0000256" key="1">
    <source>
        <dbReference type="ARBA" id="ARBA00004123"/>
    </source>
</evidence>
<dbReference type="GO" id="GO:0005886">
    <property type="term" value="C:plasma membrane"/>
    <property type="evidence" value="ECO:0007669"/>
    <property type="project" value="UniProtKB-SubCell"/>
</dbReference>